<name>A0A9P0D1C7_9CUCU</name>
<evidence type="ECO:0000256" key="4">
    <source>
        <dbReference type="ARBA" id="ARBA00022980"/>
    </source>
</evidence>
<dbReference type="EMBL" id="OV651816">
    <property type="protein sequence ID" value="CAH1110068.1"/>
    <property type="molecule type" value="Genomic_DNA"/>
</dbReference>
<dbReference type="GO" id="GO:0003723">
    <property type="term" value="F:RNA binding"/>
    <property type="evidence" value="ECO:0007669"/>
    <property type="project" value="TreeGrafter"/>
</dbReference>
<keyword evidence="3" id="KW-0809">Transit peptide</keyword>
<dbReference type="Pfam" id="PF00312">
    <property type="entry name" value="Ribosomal_S15"/>
    <property type="match status" value="1"/>
</dbReference>
<evidence type="ECO:0000256" key="1">
    <source>
        <dbReference type="ARBA" id="ARBA00004173"/>
    </source>
</evidence>
<dbReference type="InterPro" id="IPR009068">
    <property type="entry name" value="uS15_NS1_RNA-bd_sf"/>
</dbReference>
<dbReference type="InterPro" id="IPR000589">
    <property type="entry name" value="Ribosomal_uS15"/>
</dbReference>
<keyword evidence="10" id="KW-0175">Coiled coil</keyword>
<sequence length="283" mass="33947">MIRFRCLGINSVVPIHESCILDNIIFRNYAFKSDLKIKWNRPEKIPCYKPEKSGDLKGFPKLDKKQVLLEFRDSKELQSADENVKKLFTLEFAPKKYTNRIFYNDIVEKVKRHEYDRTSIEAKIAKWTGVIRAQQEHLDKFPRNLRLKVILKELIEKRKKHLRHLRRWDYKKFEWLIENLDIVYKPEPTESYVISRKDSLRKLTDKYCEGIKEDRLNLYKLKLESEHPAFLAEKISCLKFIRDEQIACGTEVTVTDDEINEVQKQLDDLKKKNEELNKQNENE</sequence>
<organism evidence="11 12">
    <name type="scientific">Psylliodes chrysocephalus</name>
    <dbReference type="NCBI Taxonomy" id="3402493"/>
    <lineage>
        <taxon>Eukaryota</taxon>
        <taxon>Metazoa</taxon>
        <taxon>Ecdysozoa</taxon>
        <taxon>Arthropoda</taxon>
        <taxon>Hexapoda</taxon>
        <taxon>Insecta</taxon>
        <taxon>Pterygota</taxon>
        <taxon>Neoptera</taxon>
        <taxon>Endopterygota</taxon>
        <taxon>Coleoptera</taxon>
        <taxon>Polyphaga</taxon>
        <taxon>Cucujiformia</taxon>
        <taxon>Chrysomeloidea</taxon>
        <taxon>Chrysomelidae</taxon>
        <taxon>Galerucinae</taxon>
        <taxon>Alticini</taxon>
        <taxon>Psylliodes</taxon>
    </lineage>
</organism>
<dbReference type="PANTHER" id="PTHR46685:SF1">
    <property type="entry name" value="SMALL RIBOSOMAL SUBUNIT PROTEIN US15M"/>
    <property type="match status" value="1"/>
</dbReference>
<keyword evidence="4 9" id="KW-0689">Ribosomal protein</keyword>
<accession>A0A9P0D1C7</accession>
<comment type="subcellular location">
    <subcellularLocation>
        <location evidence="1">Mitochondrion</location>
    </subcellularLocation>
</comment>
<keyword evidence="12" id="KW-1185">Reference proteome</keyword>
<protein>
    <recommendedName>
        <fullName evidence="7">Small ribosomal subunit protein uS15m</fullName>
    </recommendedName>
    <alternativeName>
        <fullName evidence="8">28S ribosomal protein S15, mitochondrial</fullName>
    </alternativeName>
</protein>
<dbReference type="GO" id="GO:0032543">
    <property type="term" value="P:mitochondrial translation"/>
    <property type="evidence" value="ECO:0007669"/>
    <property type="project" value="TreeGrafter"/>
</dbReference>
<evidence type="ECO:0000256" key="8">
    <source>
        <dbReference type="ARBA" id="ARBA00035528"/>
    </source>
</evidence>
<feature type="coiled-coil region" evidence="10">
    <location>
        <begin position="252"/>
        <end position="282"/>
    </location>
</feature>
<dbReference type="GO" id="GO:0003735">
    <property type="term" value="F:structural constituent of ribosome"/>
    <property type="evidence" value="ECO:0007669"/>
    <property type="project" value="InterPro"/>
</dbReference>
<evidence type="ECO:0000256" key="5">
    <source>
        <dbReference type="ARBA" id="ARBA00023128"/>
    </source>
</evidence>
<dbReference type="AlphaFoldDB" id="A0A9P0D1C7"/>
<dbReference type="PANTHER" id="PTHR46685">
    <property type="entry name" value="28S RIBOSOMAL PROTEIN S15, MITOCHONDRIAL"/>
    <property type="match status" value="1"/>
</dbReference>
<evidence type="ECO:0000313" key="12">
    <source>
        <dbReference type="Proteomes" id="UP001153636"/>
    </source>
</evidence>
<evidence type="ECO:0000256" key="7">
    <source>
        <dbReference type="ARBA" id="ARBA00035249"/>
    </source>
</evidence>
<dbReference type="Proteomes" id="UP001153636">
    <property type="component" value="Chromosome 4"/>
</dbReference>
<dbReference type="SUPFAM" id="SSF47060">
    <property type="entry name" value="S15/NS1 RNA-binding domain"/>
    <property type="match status" value="1"/>
</dbReference>
<gene>
    <name evidence="11" type="ORF">PSYICH_LOCUS10155</name>
</gene>
<keyword evidence="6 9" id="KW-0687">Ribonucleoprotein</keyword>
<reference evidence="11" key="1">
    <citation type="submission" date="2022-01" db="EMBL/GenBank/DDBJ databases">
        <authorList>
            <person name="King R."/>
        </authorList>
    </citation>
    <scope>NUCLEOTIDE SEQUENCE</scope>
</reference>
<dbReference type="Gene3D" id="1.10.287.10">
    <property type="entry name" value="S15/NS1, RNA-binding"/>
    <property type="match status" value="1"/>
</dbReference>
<dbReference type="OrthoDB" id="441444at2759"/>
<proteinExistence type="inferred from homology"/>
<keyword evidence="5" id="KW-0496">Mitochondrion</keyword>
<dbReference type="GO" id="GO:0005763">
    <property type="term" value="C:mitochondrial small ribosomal subunit"/>
    <property type="evidence" value="ECO:0007669"/>
    <property type="project" value="TreeGrafter"/>
</dbReference>
<evidence type="ECO:0000313" key="11">
    <source>
        <dbReference type="EMBL" id="CAH1110068.1"/>
    </source>
</evidence>
<evidence type="ECO:0000256" key="3">
    <source>
        <dbReference type="ARBA" id="ARBA00022946"/>
    </source>
</evidence>
<evidence type="ECO:0000256" key="2">
    <source>
        <dbReference type="ARBA" id="ARBA00008434"/>
    </source>
</evidence>
<dbReference type="SMART" id="SM01387">
    <property type="entry name" value="Ribosomal_S15"/>
    <property type="match status" value="1"/>
</dbReference>
<evidence type="ECO:0000256" key="6">
    <source>
        <dbReference type="ARBA" id="ARBA00023274"/>
    </source>
</evidence>
<comment type="similarity">
    <text evidence="2 9">Belongs to the universal ribosomal protein uS15 family.</text>
</comment>
<evidence type="ECO:0000256" key="9">
    <source>
        <dbReference type="RuleBase" id="RU003919"/>
    </source>
</evidence>
<evidence type="ECO:0000256" key="10">
    <source>
        <dbReference type="SAM" id="Coils"/>
    </source>
</evidence>
<dbReference type="InterPro" id="IPR052137">
    <property type="entry name" value="uS15_ribosomal"/>
</dbReference>